<sequence>MDTIHVLAEGLKFPEGPTFDASGNLWCVEQEGEGLFCRMADGTIKRIHTGGRPNGAVYYQEHIWFCDSGNNNIRRLNPTTEEIEIIISHVSGQPLNKPNDLLFDAQNNLIVTCPGSPDDGLQGYVVVYSPDASINIIADGLSYPNGLALLRDSQTLLIAETHEQRIWGGFWDAEGLSWETIRVWTDVIEAPDKATTPGPDGMTLGNDGNLYVAVYGAGIIRVFSNEGSFIRDIKLPGQNPSNCTFDPSGKLGLIVTETERGELLSVTF</sequence>
<dbReference type="Pfam" id="PF08450">
    <property type="entry name" value="SGL"/>
    <property type="match status" value="1"/>
</dbReference>
<keyword evidence="4" id="KW-1185">Reference proteome</keyword>
<evidence type="ECO:0000313" key="4">
    <source>
        <dbReference type="Proteomes" id="UP000598820"/>
    </source>
</evidence>
<organism evidence="3 4">
    <name type="scientific">Spirosoma profusum</name>
    <dbReference type="NCBI Taxonomy" id="2771354"/>
    <lineage>
        <taxon>Bacteria</taxon>
        <taxon>Pseudomonadati</taxon>
        <taxon>Bacteroidota</taxon>
        <taxon>Cytophagia</taxon>
        <taxon>Cytophagales</taxon>
        <taxon>Cytophagaceae</taxon>
        <taxon>Spirosoma</taxon>
    </lineage>
</organism>
<evidence type="ECO:0000313" key="3">
    <source>
        <dbReference type="EMBL" id="MBD2702575.1"/>
    </source>
</evidence>
<reference evidence="3" key="1">
    <citation type="submission" date="2020-09" db="EMBL/GenBank/DDBJ databases">
        <authorList>
            <person name="Kim M.K."/>
        </authorList>
    </citation>
    <scope>NUCLEOTIDE SEQUENCE</scope>
    <source>
        <strain evidence="3">BT702</strain>
    </source>
</reference>
<dbReference type="PANTHER" id="PTHR47572:SF4">
    <property type="entry name" value="LACTONASE DRP35"/>
    <property type="match status" value="1"/>
</dbReference>
<keyword evidence="1" id="KW-0378">Hydrolase</keyword>
<gene>
    <name evidence="3" type="ORF">IC229_18145</name>
</gene>
<feature type="domain" description="SMP-30/Gluconolactonase/LRE-like region" evidence="2">
    <location>
        <begin position="13"/>
        <end position="254"/>
    </location>
</feature>
<dbReference type="PANTHER" id="PTHR47572">
    <property type="entry name" value="LIPOPROTEIN-RELATED"/>
    <property type="match status" value="1"/>
</dbReference>
<accession>A0A926Y418</accession>
<proteinExistence type="predicted"/>
<dbReference type="AlphaFoldDB" id="A0A926Y418"/>
<name>A0A926Y418_9BACT</name>
<dbReference type="Gene3D" id="2.120.10.30">
    <property type="entry name" value="TolB, C-terminal domain"/>
    <property type="match status" value="1"/>
</dbReference>
<evidence type="ECO:0000259" key="2">
    <source>
        <dbReference type="Pfam" id="PF08450"/>
    </source>
</evidence>
<dbReference type="SUPFAM" id="SSF63829">
    <property type="entry name" value="Calcium-dependent phosphotriesterase"/>
    <property type="match status" value="1"/>
</dbReference>
<dbReference type="GO" id="GO:0016787">
    <property type="term" value="F:hydrolase activity"/>
    <property type="evidence" value="ECO:0007669"/>
    <property type="project" value="UniProtKB-KW"/>
</dbReference>
<dbReference type="EMBL" id="JACWZY010000015">
    <property type="protein sequence ID" value="MBD2702575.1"/>
    <property type="molecule type" value="Genomic_DNA"/>
</dbReference>
<dbReference type="InterPro" id="IPR013658">
    <property type="entry name" value="SGL"/>
</dbReference>
<dbReference type="RefSeq" id="WP_190888424.1">
    <property type="nucleotide sequence ID" value="NZ_JACWZY010000015.1"/>
</dbReference>
<dbReference type="InterPro" id="IPR011042">
    <property type="entry name" value="6-blade_b-propeller_TolB-like"/>
</dbReference>
<dbReference type="Proteomes" id="UP000598820">
    <property type="component" value="Unassembled WGS sequence"/>
</dbReference>
<evidence type="ECO:0000256" key="1">
    <source>
        <dbReference type="ARBA" id="ARBA00022801"/>
    </source>
</evidence>
<dbReference type="InterPro" id="IPR051262">
    <property type="entry name" value="SMP-30/CGR1_Lactonase"/>
</dbReference>
<comment type="caution">
    <text evidence="3">The sequence shown here is derived from an EMBL/GenBank/DDBJ whole genome shotgun (WGS) entry which is preliminary data.</text>
</comment>
<protein>
    <submittedName>
        <fullName evidence="3">SMP-30/gluconolactonase/LRE family protein</fullName>
    </submittedName>
</protein>